<dbReference type="RefSeq" id="WP_058439904.1">
    <property type="nucleotide sequence ID" value="NZ_KQ758903.1"/>
</dbReference>
<keyword evidence="1" id="KW-1133">Transmembrane helix</keyword>
<accession>A0A0W0GKD9</accession>
<dbReference type="STRING" id="1217799.DEALK_18420"/>
<dbReference type="EMBL" id="LFDV01000002">
    <property type="protein sequence ID" value="KTB48995.1"/>
    <property type="molecule type" value="Genomic_DNA"/>
</dbReference>
<dbReference type="Proteomes" id="UP000053947">
    <property type="component" value="Unassembled WGS sequence"/>
</dbReference>
<comment type="caution">
    <text evidence="2">The sequence shown here is derived from an EMBL/GenBank/DDBJ whole genome shotgun (WGS) entry which is preliminary data.</text>
</comment>
<keyword evidence="1" id="KW-0472">Membrane</keyword>
<gene>
    <name evidence="2" type="ORF">DEALK_18420</name>
</gene>
<protein>
    <submittedName>
        <fullName evidence="2">Uncharacterized protein</fullName>
    </submittedName>
</protein>
<evidence type="ECO:0000313" key="3">
    <source>
        <dbReference type="Proteomes" id="UP000053947"/>
    </source>
</evidence>
<feature type="transmembrane region" description="Helical" evidence="1">
    <location>
        <begin position="94"/>
        <end position="121"/>
    </location>
</feature>
<keyword evidence="3" id="KW-1185">Reference proteome</keyword>
<dbReference type="AlphaFoldDB" id="A0A0W0GKD9"/>
<keyword evidence="1" id="KW-0812">Transmembrane</keyword>
<evidence type="ECO:0000313" key="2">
    <source>
        <dbReference type="EMBL" id="KTB48995.1"/>
    </source>
</evidence>
<proteinExistence type="predicted"/>
<organism evidence="2 3">
    <name type="scientific">Dehalogenimonas alkenigignens</name>
    <dbReference type="NCBI Taxonomy" id="1217799"/>
    <lineage>
        <taxon>Bacteria</taxon>
        <taxon>Bacillati</taxon>
        <taxon>Chloroflexota</taxon>
        <taxon>Dehalococcoidia</taxon>
        <taxon>Dehalococcoidales</taxon>
        <taxon>Dehalococcoidaceae</taxon>
        <taxon>Dehalogenimonas</taxon>
    </lineage>
</organism>
<sequence>MPYAMVPQGYRAIPLGIAGSIEGLGAFAPLEESSDEGALFLARLDFEAFPSAETLVQIEQAFNDAGVEHWPGYSFIVHADPDKPAVYLAWQKGFAWLPVIAGIIGFIALPPLVGTVIWWLIPEDVKNLISSLINIGMMLLVMFILMQVMKPLTAPSKPKKLPEAKS</sequence>
<evidence type="ECO:0000256" key="1">
    <source>
        <dbReference type="SAM" id="Phobius"/>
    </source>
</evidence>
<name>A0A0W0GKD9_9CHLR</name>
<feature type="transmembrane region" description="Helical" evidence="1">
    <location>
        <begin position="127"/>
        <end position="149"/>
    </location>
</feature>
<reference evidence="2 3" key="1">
    <citation type="submission" date="2015-06" db="EMBL/GenBank/DDBJ databases">
        <title>Genome sequence of the organohalide-respiring Dehalogenimonas alkenigignens type strain (IP3-3T).</title>
        <authorList>
            <person name="Key T.A."/>
            <person name="Richmond D.P."/>
            <person name="Bowman K.S."/>
            <person name="Cho Y.-J."/>
            <person name="Chun J."/>
            <person name="da Costa M.S."/>
            <person name="Rainey F.A."/>
            <person name="Moe W.M."/>
        </authorList>
    </citation>
    <scope>NUCLEOTIDE SEQUENCE [LARGE SCALE GENOMIC DNA]</scope>
    <source>
        <strain evidence="2 3">IP3-3</strain>
    </source>
</reference>
<dbReference type="OrthoDB" id="166434at2"/>